<organism evidence="1 2">
    <name type="scientific">Adhaeretor mobilis</name>
    <dbReference type="NCBI Taxonomy" id="1930276"/>
    <lineage>
        <taxon>Bacteria</taxon>
        <taxon>Pseudomonadati</taxon>
        <taxon>Planctomycetota</taxon>
        <taxon>Planctomycetia</taxon>
        <taxon>Pirellulales</taxon>
        <taxon>Lacipirellulaceae</taxon>
        <taxon>Adhaeretor</taxon>
    </lineage>
</organism>
<dbReference type="AlphaFoldDB" id="A0A517N0G2"/>
<dbReference type="Proteomes" id="UP000319852">
    <property type="component" value="Chromosome"/>
</dbReference>
<name>A0A517N0G2_9BACT</name>
<dbReference type="EMBL" id="CP036263">
    <property type="protein sequence ID" value="QDT00621.1"/>
    <property type="molecule type" value="Genomic_DNA"/>
</dbReference>
<evidence type="ECO:0000313" key="2">
    <source>
        <dbReference type="Proteomes" id="UP000319852"/>
    </source>
</evidence>
<accession>A0A517N0G2</accession>
<keyword evidence="2" id="KW-1185">Reference proteome</keyword>
<dbReference type="KEGG" id="amob:HG15A2_39600"/>
<gene>
    <name evidence="1" type="ORF">HG15A2_39600</name>
</gene>
<proteinExistence type="predicted"/>
<protein>
    <submittedName>
        <fullName evidence="1">Uncharacterized protein</fullName>
    </submittedName>
</protein>
<evidence type="ECO:0000313" key="1">
    <source>
        <dbReference type="EMBL" id="QDT00621.1"/>
    </source>
</evidence>
<sequence>MSSVQILVGKVTLRDVRPVLVGLVGLKFSVEDGLLSGNVGSVRCGKSAADAHCWLGASWRADVT</sequence>
<reference evidence="1 2" key="1">
    <citation type="submission" date="2019-02" db="EMBL/GenBank/DDBJ databases">
        <title>Deep-cultivation of Planctomycetes and their phenomic and genomic characterization uncovers novel biology.</title>
        <authorList>
            <person name="Wiegand S."/>
            <person name="Jogler M."/>
            <person name="Boedeker C."/>
            <person name="Pinto D."/>
            <person name="Vollmers J."/>
            <person name="Rivas-Marin E."/>
            <person name="Kohn T."/>
            <person name="Peeters S.H."/>
            <person name="Heuer A."/>
            <person name="Rast P."/>
            <person name="Oberbeckmann S."/>
            <person name="Bunk B."/>
            <person name="Jeske O."/>
            <person name="Meyerdierks A."/>
            <person name="Storesund J.E."/>
            <person name="Kallscheuer N."/>
            <person name="Luecker S."/>
            <person name="Lage O.M."/>
            <person name="Pohl T."/>
            <person name="Merkel B.J."/>
            <person name="Hornburger P."/>
            <person name="Mueller R.-W."/>
            <person name="Bruemmer F."/>
            <person name="Labrenz M."/>
            <person name="Spormann A.M."/>
            <person name="Op den Camp H."/>
            <person name="Overmann J."/>
            <person name="Amann R."/>
            <person name="Jetten M.S.M."/>
            <person name="Mascher T."/>
            <person name="Medema M.H."/>
            <person name="Devos D.P."/>
            <person name="Kaster A.-K."/>
            <person name="Ovreas L."/>
            <person name="Rohde M."/>
            <person name="Galperin M.Y."/>
            <person name="Jogler C."/>
        </authorList>
    </citation>
    <scope>NUCLEOTIDE SEQUENCE [LARGE SCALE GENOMIC DNA]</scope>
    <source>
        <strain evidence="1 2">HG15A2</strain>
    </source>
</reference>